<comment type="cofactor">
    <cofactor evidence="1 3">
        <name>heme</name>
        <dbReference type="ChEBI" id="CHEBI:30413"/>
    </cofactor>
</comment>
<evidence type="ECO:0000256" key="3">
    <source>
        <dbReference type="PIRSR" id="PIRSR602401-1"/>
    </source>
</evidence>
<keyword evidence="3 4" id="KW-0479">Metal-binding</keyword>
<dbReference type="PRINTS" id="PR00463">
    <property type="entry name" value="EP450I"/>
</dbReference>
<dbReference type="PANTHER" id="PTHR24305">
    <property type="entry name" value="CYTOCHROME P450"/>
    <property type="match status" value="1"/>
</dbReference>
<dbReference type="AlphaFoldDB" id="A0A010Z5H4"/>
<dbReference type="GO" id="GO:0020037">
    <property type="term" value="F:heme binding"/>
    <property type="evidence" value="ECO:0007669"/>
    <property type="project" value="InterPro"/>
</dbReference>
<dbReference type="PANTHER" id="PTHR24305:SF166">
    <property type="entry name" value="CYTOCHROME P450 12A4, MITOCHONDRIAL-RELATED"/>
    <property type="match status" value="1"/>
</dbReference>
<sequence length="416" mass="45986">MGESTFAVPVAPGRQPLVGHMPALARDVVGFFESLRDVGDVVEVRFGRTPVYVITDAELVHRAMAADSGDFVQGKLYDKLARVAGGGVACTDGPGHLDQRRALLPAFRPARNAEFADLFREQALELSRSWRPGQPVNLLRDMYRLTTRTTARALLGGDLDDADTNWLADNIPFVFSIFALQTLSPSDLLEHLPTATNRRYAAVRERLRAIVDDVVGRSSGDGDDIVSTLRRAHHGGDAADEVATILITAIEPTATVIAWLFYYLARNPAVEARVHDEPAYLRPVITEVLRLRHPIYFVMRRTVREVRLGSWPLPAGADVLWSNAALHRDPAAFPDPHVFDPDRWASGEPPHRHYLPFGGGAHKCLGHRFATSEIDVVVSTITERWRLVLDPDVEIPLGVLHPDEMPVSVVARDGRP</sequence>
<keyword evidence="6" id="KW-1185">Reference proteome</keyword>
<dbReference type="EMBL" id="JFBT01000001">
    <property type="protein sequence ID" value="EXG82598.1"/>
    <property type="molecule type" value="Genomic_DNA"/>
</dbReference>
<protein>
    <submittedName>
        <fullName evidence="5">Cytochrome P450</fullName>
    </submittedName>
</protein>
<comment type="similarity">
    <text evidence="2 4">Belongs to the cytochrome P450 family.</text>
</comment>
<reference evidence="5 6" key="1">
    <citation type="submission" date="2013-07" db="EMBL/GenBank/DDBJ databases">
        <authorList>
            <consortium name="DOE Joint Genome Institute"/>
            <person name="Eisen J."/>
            <person name="Huntemann M."/>
            <person name="Han J."/>
            <person name="Chen A."/>
            <person name="Kyrpides N."/>
            <person name="Mavromatis K."/>
            <person name="Markowitz V."/>
            <person name="Palaniappan K."/>
            <person name="Ivanova N."/>
            <person name="Schaumberg A."/>
            <person name="Pati A."/>
            <person name="Liolios K."/>
            <person name="Nordberg H.P."/>
            <person name="Cantor M.N."/>
            <person name="Hua S.X."/>
            <person name="Woyke T."/>
        </authorList>
    </citation>
    <scope>NUCLEOTIDE SEQUENCE [LARGE SCALE GENOMIC DNA]</scope>
    <source>
        <strain evidence="5 6">DSM 44712</strain>
    </source>
</reference>
<organism evidence="5 6">
    <name type="scientific">Cryptosporangium arvum DSM 44712</name>
    <dbReference type="NCBI Taxonomy" id="927661"/>
    <lineage>
        <taxon>Bacteria</taxon>
        <taxon>Bacillati</taxon>
        <taxon>Actinomycetota</taxon>
        <taxon>Actinomycetes</taxon>
        <taxon>Cryptosporangiales</taxon>
        <taxon>Cryptosporangiaceae</taxon>
        <taxon>Cryptosporangium</taxon>
    </lineage>
</organism>
<keyword evidence="4" id="KW-0560">Oxidoreductase</keyword>
<dbReference type="InterPro" id="IPR001128">
    <property type="entry name" value="Cyt_P450"/>
</dbReference>
<dbReference type="GO" id="GO:0005506">
    <property type="term" value="F:iron ion binding"/>
    <property type="evidence" value="ECO:0007669"/>
    <property type="project" value="InterPro"/>
</dbReference>
<evidence type="ECO:0000313" key="6">
    <source>
        <dbReference type="Proteomes" id="UP000021053"/>
    </source>
</evidence>
<name>A0A010Z5H4_9ACTN</name>
<dbReference type="Pfam" id="PF00067">
    <property type="entry name" value="p450"/>
    <property type="match status" value="1"/>
</dbReference>
<proteinExistence type="inferred from homology"/>
<dbReference type="InterPro" id="IPR017972">
    <property type="entry name" value="Cyt_P450_CS"/>
</dbReference>
<keyword evidence="3 4" id="KW-0408">Iron</keyword>
<dbReference type="PRINTS" id="PR00385">
    <property type="entry name" value="P450"/>
</dbReference>
<dbReference type="InterPro" id="IPR050121">
    <property type="entry name" value="Cytochrome_P450_monoxygenase"/>
</dbReference>
<dbReference type="GO" id="GO:0016705">
    <property type="term" value="F:oxidoreductase activity, acting on paired donors, with incorporation or reduction of molecular oxygen"/>
    <property type="evidence" value="ECO:0007669"/>
    <property type="project" value="InterPro"/>
</dbReference>
<dbReference type="InterPro" id="IPR036396">
    <property type="entry name" value="Cyt_P450_sf"/>
</dbReference>
<evidence type="ECO:0000256" key="4">
    <source>
        <dbReference type="RuleBase" id="RU000461"/>
    </source>
</evidence>
<dbReference type="Proteomes" id="UP000021053">
    <property type="component" value="Unassembled WGS sequence"/>
</dbReference>
<gene>
    <name evidence="5" type="ORF">CryarDRAFT_3792</name>
</gene>
<dbReference type="Gene3D" id="1.10.630.10">
    <property type="entry name" value="Cytochrome P450"/>
    <property type="match status" value="1"/>
</dbReference>
<dbReference type="InterPro" id="IPR002401">
    <property type="entry name" value="Cyt_P450_E_grp-I"/>
</dbReference>
<dbReference type="RefSeq" id="WP_035852516.1">
    <property type="nucleotide sequence ID" value="NZ_KK073874.1"/>
</dbReference>
<evidence type="ECO:0000256" key="1">
    <source>
        <dbReference type="ARBA" id="ARBA00001971"/>
    </source>
</evidence>
<comment type="caution">
    <text evidence="5">The sequence shown here is derived from an EMBL/GenBank/DDBJ whole genome shotgun (WGS) entry which is preliminary data.</text>
</comment>
<feature type="binding site" description="axial binding residue" evidence="3">
    <location>
        <position position="364"/>
    </location>
    <ligand>
        <name>heme</name>
        <dbReference type="ChEBI" id="CHEBI:30413"/>
    </ligand>
    <ligandPart>
        <name>Fe</name>
        <dbReference type="ChEBI" id="CHEBI:18248"/>
    </ligandPart>
</feature>
<dbReference type="OrthoDB" id="4746309at2"/>
<keyword evidence="4" id="KW-0503">Monooxygenase</keyword>
<keyword evidence="3 4" id="KW-0349">Heme</keyword>
<dbReference type="GO" id="GO:0004497">
    <property type="term" value="F:monooxygenase activity"/>
    <property type="evidence" value="ECO:0007669"/>
    <property type="project" value="UniProtKB-KW"/>
</dbReference>
<evidence type="ECO:0000313" key="5">
    <source>
        <dbReference type="EMBL" id="EXG82598.1"/>
    </source>
</evidence>
<evidence type="ECO:0000256" key="2">
    <source>
        <dbReference type="ARBA" id="ARBA00010617"/>
    </source>
</evidence>
<dbReference type="SUPFAM" id="SSF48264">
    <property type="entry name" value="Cytochrome P450"/>
    <property type="match status" value="1"/>
</dbReference>
<dbReference type="HOGENOM" id="CLU_001570_5_1_11"/>
<dbReference type="PROSITE" id="PS00086">
    <property type="entry name" value="CYTOCHROME_P450"/>
    <property type="match status" value="1"/>
</dbReference>
<accession>A0A010Z5H4</accession>